<reference evidence="1 2" key="1">
    <citation type="submission" date="2019-01" db="EMBL/GenBank/DDBJ databases">
        <title>A draft genome assembly of the solar-powered sea slug Elysia chlorotica.</title>
        <authorList>
            <person name="Cai H."/>
            <person name="Li Q."/>
            <person name="Fang X."/>
            <person name="Li J."/>
            <person name="Curtis N.E."/>
            <person name="Altenburger A."/>
            <person name="Shibata T."/>
            <person name="Feng M."/>
            <person name="Maeda T."/>
            <person name="Schwartz J.A."/>
            <person name="Shigenobu S."/>
            <person name="Lundholm N."/>
            <person name="Nishiyama T."/>
            <person name="Yang H."/>
            <person name="Hasebe M."/>
            <person name="Li S."/>
            <person name="Pierce S.K."/>
            <person name="Wang J."/>
        </authorList>
    </citation>
    <scope>NUCLEOTIDE SEQUENCE [LARGE SCALE GENOMIC DNA]</scope>
    <source>
        <strain evidence="1">EC2010</strain>
        <tissue evidence="1">Whole organism of an adult</tissue>
    </source>
</reference>
<protein>
    <submittedName>
        <fullName evidence="1">Uncharacterized protein</fullName>
    </submittedName>
</protein>
<feature type="non-terminal residue" evidence="1">
    <location>
        <position position="1"/>
    </location>
</feature>
<evidence type="ECO:0000313" key="2">
    <source>
        <dbReference type="Proteomes" id="UP000271974"/>
    </source>
</evidence>
<sequence length="116" mass="13325">NSGWSWSLRWDDDVQFGADLSTIQQFAVTACTSQRRATVVHNELIEGFTRRYVRLLEGMLERLDQYRVLEVDARVLGESVDHDQSVVVSEVDGVVDMNTAPRFIWEHPCMPKRTKG</sequence>
<keyword evidence="2" id="KW-1185">Reference proteome</keyword>
<dbReference type="EMBL" id="RQTK01001809">
    <property type="protein sequence ID" value="RUS69145.1"/>
    <property type="molecule type" value="Genomic_DNA"/>
</dbReference>
<name>A0A3S0Z8A9_ELYCH</name>
<dbReference type="Proteomes" id="UP000271974">
    <property type="component" value="Unassembled WGS sequence"/>
</dbReference>
<dbReference type="AlphaFoldDB" id="A0A3S0Z8A9"/>
<gene>
    <name evidence="1" type="ORF">EGW08_023094</name>
</gene>
<comment type="caution">
    <text evidence="1">The sequence shown here is derived from an EMBL/GenBank/DDBJ whole genome shotgun (WGS) entry which is preliminary data.</text>
</comment>
<accession>A0A3S0Z8A9</accession>
<evidence type="ECO:0000313" key="1">
    <source>
        <dbReference type="EMBL" id="RUS69145.1"/>
    </source>
</evidence>
<organism evidence="1 2">
    <name type="scientific">Elysia chlorotica</name>
    <name type="common">Eastern emerald elysia</name>
    <name type="synonym">Sea slug</name>
    <dbReference type="NCBI Taxonomy" id="188477"/>
    <lineage>
        <taxon>Eukaryota</taxon>
        <taxon>Metazoa</taxon>
        <taxon>Spiralia</taxon>
        <taxon>Lophotrochozoa</taxon>
        <taxon>Mollusca</taxon>
        <taxon>Gastropoda</taxon>
        <taxon>Heterobranchia</taxon>
        <taxon>Euthyneura</taxon>
        <taxon>Panpulmonata</taxon>
        <taxon>Sacoglossa</taxon>
        <taxon>Placobranchoidea</taxon>
        <taxon>Plakobranchidae</taxon>
        <taxon>Elysia</taxon>
    </lineage>
</organism>
<proteinExistence type="predicted"/>
<feature type="non-terminal residue" evidence="1">
    <location>
        <position position="116"/>
    </location>
</feature>